<protein>
    <submittedName>
        <fullName evidence="10">MFS transporter</fullName>
    </submittedName>
</protein>
<dbReference type="Gene3D" id="1.20.1250.20">
    <property type="entry name" value="MFS general substrate transporter like domains"/>
    <property type="match status" value="2"/>
</dbReference>
<dbReference type="AlphaFoldDB" id="A0A4S4G8B7"/>
<gene>
    <name evidence="10" type="ORF">E5986_01620</name>
</gene>
<organism evidence="10 11">
    <name type="scientific">Adlercreutzia caecimuris</name>
    <dbReference type="NCBI Taxonomy" id="671266"/>
    <lineage>
        <taxon>Bacteria</taxon>
        <taxon>Bacillati</taxon>
        <taxon>Actinomycetota</taxon>
        <taxon>Coriobacteriia</taxon>
        <taxon>Eggerthellales</taxon>
        <taxon>Eggerthellaceae</taxon>
        <taxon>Adlercreutzia</taxon>
    </lineage>
</organism>
<evidence type="ECO:0000313" key="10">
    <source>
        <dbReference type="EMBL" id="THG39012.1"/>
    </source>
</evidence>
<comment type="subcellular location">
    <subcellularLocation>
        <location evidence="1">Cell membrane</location>
        <topology evidence="1">Multi-pass membrane protein</topology>
    </subcellularLocation>
</comment>
<name>A0A4S4G8B7_9ACTN</name>
<comment type="caution">
    <text evidence="10">The sequence shown here is derived from an EMBL/GenBank/DDBJ whole genome shotgun (WGS) entry which is preliminary data.</text>
</comment>
<dbReference type="GO" id="GO:0005886">
    <property type="term" value="C:plasma membrane"/>
    <property type="evidence" value="ECO:0007669"/>
    <property type="project" value="UniProtKB-SubCell"/>
</dbReference>
<feature type="transmembrane region" description="Helical" evidence="8">
    <location>
        <begin position="58"/>
        <end position="76"/>
    </location>
</feature>
<feature type="transmembrane region" description="Helical" evidence="8">
    <location>
        <begin position="272"/>
        <end position="291"/>
    </location>
</feature>
<proteinExistence type="predicted"/>
<feature type="transmembrane region" description="Helical" evidence="8">
    <location>
        <begin position="149"/>
        <end position="166"/>
    </location>
</feature>
<keyword evidence="4 8" id="KW-0812">Transmembrane</keyword>
<evidence type="ECO:0000259" key="9">
    <source>
        <dbReference type="PROSITE" id="PS50850"/>
    </source>
</evidence>
<keyword evidence="5 8" id="KW-1133">Transmembrane helix</keyword>
<evidence type="ECO:0000256" key="2">
    <source>
        <dbReference type="ARBA" id="ARBA00022448"/>
    </source>
</evidence>
<feature type="transmembrane region" description="Helical" evidence="8">
    <location>
        <begin position="429"/>
        <end position="448"/>
    </location>
</feature>
<dbReference type="GO" id="GO:0022857">
    <property type="term" value="F:transmembrane transporter activity"/>
    <property type="evidence" value="ECO:0007669"/>
    <property type="project" value="InterPro"/>
</dbReference>
<feature type="transmembrane region" description="Helical" evidence="8">
    <location>
        <begin position="405"/>
        <end position="423"/>
    </location>
</feature>
<feature type="transmembrane region" description="Helical" evidence="8">
    <location>
        <begin position="172"/>
        <end position="195"/>
    </location>
</feature>
<feature type="domain" description="Major facilitator superfamily (MFS) profile" evidence="9">
    <location>
        <begin position="273"/>
        <end position="454"/>
    </location>
</feature>
<keyword evidence="3" id="KW-1003">Cell membrane</keyword>
<dbReference type="PANTHER" id="PTHR23517:SF3">
    <property type="entry name" value="INTEGRAL MEMBRANE TRANSPORT PROTEIN"/>
    <property type="match status" value="1"/>
</dbReference>
<dbReference type="PANTHER" id="PTHR23517">
    <property type="entry name" value="RESISTANCE PROTEIN MDTM, PUTATIVE-RELATED-RELATED"/>
    <property type="match status" value="1"/>
</dbReference>
<evidence type="ECO:0000256" key="5">
    <source>
        <dbReference type="ARBA" id="ARBA00022989"/>
    </source>
</evidence>
<dbReference type="InterPro" id="IPR036259">
    <property type="entry name" value="MFS_trans_sf"/>
</dbReference>
<dbReference type="Pfam" id="PF07690">
    <property type="entry name" value="MFS_1"/>
    <property type="match status" value="2"/>
</dbReference>
<dbReference type="InterPro" id="IPR050171">
    <property type="entry name" value="MFS_Transporters"/>
</dbReference>
<dbReference type="SUPFAM" id="SSF103473">
    <property type="entry name" value="MFS general substrate transporter"/>
    <property type="match status" value="1"/>
</dbReference>
<feature type="transmembrane region" description="Helical" evidence="8">
    <location>
        <begin position="21"/>
        <end position="46"/>
    </location>
</feature>
<reference evidence="10 11" key="1">
    <citation type="submission" date="2019-04" db="EMBL/GenBank/DDBJ databases">
        <title>Microbes associate with the intestines of laboratory mice.</title>
        <authorList>
            <person name="Navarre W."/>
            <person name="Wong E."/>
            <person name="Huang K.C."/>
            <person name="Tropini C."/>
            <person name="Ng K."/>
            <person name="Yu B."/>
        </authorList>
    </citation>
    <scope>NUCLEOTIDE SEQUENCE [LARGE SCALE GENOMIC DNA]</scope>
    <source>
        <strain evidence="10 11">NM80_B27</strain>
    </source>
</reference>
<feature type="compositionally biased region" description="Low complexity" evidence="7">
    <location>
        <begin position="224"/>
        <end position="238"/>
    </location>
</feature>
<sequence length="454" mass="45216">MPEIRWHPARRGAMEKGSGRGTLVLLFAAGFCAYGCNHACMIYVPLYVVALGGDLLQAGLQATVFLALAVALRFVVGPWADRRGAKRPMLLGLAAYVAGAPLLGLCHDFAAVLVVRCLQAVGMAAFFPCAMAAVSAASAQARSGLALGLYRFVSSVALMVAAPLMFSLVGAVGYGVAFAGCGVLAAVGLLCAALVPARCCRPAGSEGEAKGARAGWRSASGEDAATPADEARTATAAASSGTQRDAAGALPGARREDLATSATARMPGDGRAAVVVALAVTLLSALGYGLVTNFATSFAEAAAPEANAGMLMALVGAGGLIANPLAGWLVDRRAASGVVAAFAAVMGAGVALVAVLPMIPALLAGAGLLVGIGYFGTVTSAVALLAKRVPEGRRASLISQQQNAVDVGIGVSGLLFGALIVAAGAPVLFALAGLLLIVVPLALAILVTRRPAAM</sequence>
<dbReference type="InterPro" id="IPR011701">
    <property type="entry name" value="MFS"/>
</dbReference>
<feature type="transmembrane region" description="Helical" evidence="8">
    <location>
        <begin position="88"/>
        <end position="105"/>
    </location>
</feature>
<evidence type="ECO:0000256" key="6">
    <source>
        <dbReference type="ARBA" id="ARBA00023136"/>
    </source>
</evidence>
<dbReference type="InterPro" id="IPR020846">
    <property type="entry name" value="MFS_dom"/>
</dbReference>
<keyword evidence="6 8" id="KW-0472">Membrane</keyword>
<dbReference type="PROSITE" id="PS50850">
    <property type="entry name" value="MFS"/>
    <property type="match status" value="1"/>
</dbReference>
<feature type="transmembrane region" description="Helical" evidence="8">
    <location>
        <begin position="111"/>
        <end position="137"/>
    </location>
</feature>
<accession>A0A4S4G8B7</accession>
<feature type="transmembrane region" description="Helical" evidence="8">
    <location>
        <begin position="311"/>
        <end position="330"/>
    </location>
</feature>
<evidence type="ECO:0000313" key="11">
    <source>
        <dbReference type="Proteomes" id="UP000308978"/>
    </source>
</evidence>
<evidence type="ECO:0000256" key="7">
    <source>
        <dbReference type="SAM" id="MobiDB-lite"/>
    </source>
</evidence>
<dbReference type="Proteomes" id="UP000308978">
    <property type="component" value="Unassembled WGS sequence"/>
</dbReference>
<evidence type="ECO:0000256" key="3">
    <source>
        <dbReference type="ARBA" id="ARBA00022475"/>
    </source>
</evidence>
<feature type="transmembrane region" description="Helical" evidence="8">
    <location>
        <begin position="362"/>
        <end position="385"/>
    </location>
</feature>
<evidence type="ECO:0000256" key="8">
    <source>
        <dbReference type="SAM" id="Phobius"/>
    </source>
</evidence>
<feature type="transmembrane region" description="Helical" evidence="8">
    <location>
        <begin position="337"/>
        <end position="356"/>
    </location>
</feature>
<dbReference type="EMBL" id="SSTJ01000001">
    <property type="protein sequence ID" value="THG39012.1"/>
    <property type="molecule type" value="Genomic_DNA"/>
</dbReference>
<evidence type="ECO:0000256" key="4">
    <source>
        <dbReference type="ARBA" id="ARBA00022692"/>
    </source>
</evidence>
<evidence type="ECO:0000256" key="1">
    <source>
        <dbReference type="ARBA" id="ARBA00004651"/>
    </source>
</evidence>
<feature type="region of interest" description="Disordered" evidence="7">
    <location>
        <begin position="203"/>
        <end position="254"/>
    </location>
</feature>
<keyword evidence="2" id="KW-0813">Transport</keyword>